<evidence type="ECO:0000313" key="4">
    <source>
        <dbReference type="EMBL" id="MCC2222768.1"/>
    </source>
</evidence>
<dbReference type="PANTHER" id="PTHR31987">
    <property type="entry name" value="GLUTAMINASE A-RELATED"/>
    <property type="match status" value="1"/>
</dbReference>
<evidence type="ECO:0000313" key="5">
    <source>
        <dbReference type="Proteomes" id="UP001198200"/>
    </source>
</evidence>
<comment type="caution">
    <text evidence="4">The sequence shown here is derived from an EMBL/GenBank/DDBJ whole genome shotgun (WGS) entry which is preliminary data.</text>
</comment>
<dbReference type="Pfam" id="PF16334">
    <property type="entry name" value="DUF4964"/>
    <property type="match status" value="1"/>
</dbReference>
<dbReference type="InterPro" id="IPR052743">
    <property type="entry name" value="Glutaminase_GtaA"/>
</dbReference>
<proteinExistence type="predicted"/>
<dbReference type="EMBL" id="JAJEQN010000048">
    <property type="protein sequence ID" value="MCC2222768.1"/>
    <property type="molecule type" value="Genomic_DNA"/>
</dbReference>
<dbReference type="Pfam" id="PF16335">
    <property type="entry name" value="GtaA_6_Hairpin"/>
    <property type="match status" value="1"/>
</dbReference>
<dbReference type="Pfam" id="PF17168">
    <property type="entry name" value="DUF5127"/>
    <property type="match status" value="2"/>
</dbReference>
<feature type="domain" description="Glutaminase A central" evidence="2">
    <location>
        <begin position="273"/>
        <end position="640"/>
    </location>
</feature>
<accession>A0AAE3E5U8</accession>
<feature type="domain" description="DUF4964" evidence="1">
    <location>
        <begin position="5"/>
        <end position="61"/>
    </location>
</feature>
<dbReference type="AlphaFoldDB" id="A0AAE3E5U8"/>
<evidence type="ECO:0000259" key="1">
    <source>
        <dbReference type="Pfam" id="PF16334"/>
    </source>
</evidence>
<feature type="domain" description="Glutaminase A N-terminal" evidence="3">
    <location>
        <begin position="208"/>
        <end position="266"/>
    </location>
</feature>
<keyword evidence="5" id="KW-1185">Reference proteome</keyword>
<protein>
    <submittedName>
        <fullName evidence="4">DUF4965 domain-containing protein</fullName>
    </submittedName>
</protein>
<evidence type="ECO:0000259" key="3">
    <source>
        <dbReference type="Pfam" id="PF17168"/>
    </source>
</evidence>
<evidence type="ECO:0000259" key="2">
    <source>
        <dbReference type="Pfam" id="PF16335"/>
    </source>
</evidence>
<dbReference type="InterPro" id="IPR032514">
    <property type="entry name" value="GtaA_central"/>
</dbReference>
<name>A0AAE3E5U8_9FIRM</name>
<dbReference type="PANTHER" id="PTHR31987:SF1">
    <property type="entry name" value="GLUTAMINASE A"/>
    <property type="match status" value="1"/>
</dbReference>
<organism evidence="4 5">
    <name type="scientific">Anthropogastromicrobium aceti</name>
    <dbReference type="NCBI Taxonomy" id="2981768"/>
    <lineage>
        <taxon>Bacteria</taxon>
        <taxon>Bacillati</taxon>
        <taxon>Bacillota</taxon>
        <taxon>Clostridia</taxon>
        <taxon>Lachnospirales</taxon>
        <taxon>Lachnospiraceae</taxon>
        <taxon>Anthropogastromicrobium</taxon>
    </lineage>
</organism>
<dbReference type="Proteomes" id="UP001198200">
    <property type="component" value="Unassembled WGS sequence"/>
</dbReference>
<dbReference type="InterPro" id="IPR033433">
    <property type="entry name" value="GtaA_N"/>
</dbReference>
<sequence length="647" mass="74256">MKVTRAASIPLVTHDPYFSIWSSSDHLYDTDTVHWTGKRQQIRGYLTVDKTVYCFMGDKEFHQILPQISLDVTATATTYTFENDKVRLCCRFTSPLILSDPLLVSRPCTYIDFMVEKKNADNVQLDFIVSADLVRQEKDEVAGFAGTFKQEFSYAFMGRMRQQPLGSSGDHTTIDWGYVYLAGNDKSTITYDAANETIRCQAANLNGQTTLILAYDDLASINYFGEWRKAYWTTKYKTILEAISAAFADQKKVCKQASEIDCEIEAKAKKIGGDEYAFLCVMSYRHAIAAHKLITDEDQNLIFLSKENDSNGCIGTVDVSYPSVPLFMLYNTEYVKGMLRPIFRFADCDVWTYDFAPHDVGRYPYAWGQVYGRSDEENRRFRSDNQFVYPPYYMYPSESNVYGLRDQMPVEECGNMLIMTAMVCRMEQNVSFALPYMETLKKWREYLIRYGADPGEQLCTDDFAGHLSHNTNLSVKAIMGIEGYAQIAALAGEKDEAKKYHKIAADMASDWEKRAKADDHYQLVFGEGKKDTWSLKYNLIWDKLWKSGLFLDEVYEKEIAYYKKKANRYGTPLDSRAAYTKSDWILWCAAMDNTAALIQPVAAYLKETKTRVPFSDWYQTDSGRYCYFIARSVQGGIFMPMLAEQIK</sequence>
<dbReference type="InterPro" id="IPR032515">
    <property type="entry name" value="DUF4964"/>
</dbReference>
<gene>
    <name evidence="4" type="ORF">LKD48_14250</name>
</gene>
<dbReference type="RefSeq" id="WP_308732363.1">
    <property type="nucleotide sequence ID" value="NZ_JAJEQN010000048.1"/>
</dbReference>
<reference evidence="4 5" key="1">
    <citation type="submission" date="2021-10" db="EMBL/GenBank/DDBJ databases">
        <title>Anaerobic single-cell dispensing facilitates the cultivation of human gut bacteria.</title>
        <authorList>
            <person name="Afrizal A."/>
        </authorList>
    </citation>
    <scope>NUCLEOTIDE SEQUENCE [LARGE SCALE GENOMIC DNA]</scope>
    <source>
        <strain evidence="4 5">CLA-AA-H224</strain>
    </source>
</reference>
<feature type="domain" description="Glutaminase A N-terminal" evidence="3">
    <location>
        <begin position="75"/>
        <end position="198"/>
    </location>
</feature>